<evidence type="ECO:0000256" key="1">
    <source>
        <dbReference type="SAM" id="MobiDB-lite"/>
    </source>
</evidence>
<reference evidence="2 3" key="1">
    <citation type="submission" date="2020-08" db="EMBL/GenBank/DDBJ databases">
        <title>Genomic Encyclopedia of Type Strains, Phase IV (KMG-IV): sequencing the most valuable type-strain genomes for metagenomic binning, comparative biology and taxonomic classification.</title>
        <authorList>
            <person name="Goeker M."/>
        </authorList>
    </citation>
    <scope>NUCLEOTIDE SEQUENCE [LARGE SCALE GENOMIC DNA]</scope>
    <source>
        <strain evidence="2 3">DSM 12252</strain>
    </source>
</reference>
<gene>
    <name evidence="2" type="ORF">HNQ65_004591</name>
</gene>
<dbReference type="Proteomes" id="UP000590740">
    <property type="component" value="Unassembled WGS sequence"/>
</dbReference>
<organism evidence="2 3">
    <name type="scientific">Prosthecobacter vanneervenii</name>
    <dbReference type="NCBI Taxonomy" id="48466"/>
    <lineage>
        <taxon>Bacteria</taxon>
        <taxon>Pseudomonadati</taxon>
        <taxon>Verrucomicrobiota</taxon>
        <taxon>Verrucomicrobiia</taxon>
        <taxon>Verrucomicrobiales</taxon>
        <taxon>Verrucomicrobiaceae</taxon>
        <taxon>Prosthecobacter</taxon>
    </lineage>
</organism>
<feature type="region of interest" description="Disordered" evidence="1">
    <location>
        <begin position="28"/>
        <end position="47"/>
    </location>
</feature>
<accession>A0A7W8DM40</accession>
<proteinExistence type="predicted"/>
<dbReference type="RefSeq" id="WP_184343311.1">
    <property type="nucleotide sequence ID" value="NZ_JACHIG010000012.1"/>
</dbReference>
<dbReference type="AlphaFoldDB" id="A0A7W8DM40"/>
<protein>
    <submittedName>
        <fullName evidence="2">Uncharacterized protein</fullName>
    </submittedName>
</protein>
<name>A0A7W8DM40_9BACT</name>
<sequence length="94" mass="10626">MWQTLRRTNPLVVGRFGEGSEEQKCDLDAKHTPTYDPEPAPPAFETGRNTMMKRKTRMLTDIREFSRMTPGMLGFTFIRGHSSSFALGIFPSAS</sequence>
<comment type="caution">
    <text evidence="2">The sequence shown here is derived from an EMBL/GenBank/DDBJ whole genome shotgun (WGS) entry which is preliminary data.</text>
</comment>
<dbReference type="EMBL" id="JACHIG010000012">
    <property type="protein sequence ID" value="MBB5034983.1"/>
    <property type="molecule type" value="Genomic_DNA"/>
</dbReference>
<evidence type="ECO:0000313" key="3">
    <source>
        <dbReference type="Proteomes" id="UP000590740"/>
    </source>
</evidence>
<evidence type="ECO:0000313" key="2">
    <source>
        <dbReference type="EMBL" id="MBB5034983.1"/>
    </source>
</evidence>
<keyword evidence="3" id="KW-1185">Reference proteome</keyword>